<name>A0ABV3DM42_9ACTN</name>
<evidence type="ECO:0000256" key="1">
    <source>
        <dbReference type="SAM" id="MobiDB-lite"/>
    </source>
</evidence>
<dbReference type="EMBL" id="JBEZFP010000072">
    <property type="protein sequence ID" value="MEU8136805.1"/>
    <property type="molecule type" value="Genomic_DNA"/>
</dbReference>
<feature type="region of interest" description="Disordered" evidence="1">
    <location>
        <begin position="32"/>
        <end position="52"/>
    </location>
</feature>
<dbReference type="RefSeq" id="WP_358357763.1">
    <property type="nucleotide sequence ID" value="NZ_JBEZFP010000072.1"/>
</dbReference>
<proteinExistence type="predicted"/>
<comment type="caution">
    <text evidence="2">The sequence shown here is derived from an EMBL/GenBank/DDBJ whole genome shotgun (WGS) entry which is preliminary data.</text>
</comment>
<accession>A0ABV3DM42</accession>
<keyword evidence="3" id="KW-1185">Reference proteome</keyword>
<reference evidence="2 3" key="1">
    <citation type="submission" date="2024-06" db="EMBL/GenBank/DDBJ databases">
        <title>The Natural Products Discovery Center: Release of the First 8490 Sequenced Strains for Exploring Actinobacteria Biosynthetic Diversity.</title>
        <authorList>
            <person name="Kalkreuter E."/>
            <person name="Kautsar S.A."/>
            <person name="Yang D."/>
            <person name="Bader C.D."/>
            <person name="Teijaro C.N."/>
            <person name="Fluegel L."/>
            <person name="Davis C.M."/>
            <person name="Simpson J.R."/>
            <person name="Lauterbach L."/>
            <person name="Steele A.D."/>
            <person name="Gui C."/>
            <person name="Meng S."/>
            <person name="Li G."/>
            <person name="Viehrig K."/>
            <person name="Ye F."/>
            <person name="Su P."/>
            <person name="Kiefer A.F."/>
            <person name="Nichols A."/>
            <person name="Cepeda A.J."/>
            <person name="Yan W."/>
            <person name="Fan B."/>
            <person name="Jiang Y."/>
            <person name="Adhikari A."/>
            <person name="Zheng C.-J."/>
            <person name="Schuster L."/>
            <person name="Cowan T.M."/>
            <person name="Smanski M.J."/>
            <person name="Chevrette M.G."/>
            <person name="De Carvalho L.P.S."/>
            <person name="Shen B."/>
        </authorList>
    </citation>
    <scope>NUCLEOTIDE SEQUENCE [LARGE SCALE GENOMIC DNA]</scope>
    <source>
        <strain evidence="2 3">NPDC048946</strain>
    </source>
</reference>
<protein>
    <submittedName>
        <fullName evidence="2">Uncharacterized protein</fullName>
    </submittedName>
</protein>
<gene>
    <name evidence="2" type="ORF">AB0C36_25245</name>
</gene>
<organism evidence="2 3">
    <name type="scientific">Streptodolium elevatio</name>
    <dbReference type="NCBI Taxonomy" id="3157996"/>
    <lineage>
        <taxon>Bacteria</taxon>
        <taxon>Bacillati</taxon>
        <taxon>Actinomycetota</taxon>
        <taxon>Actinomycetes</taxon>
        <taxon>Kitasatosporales</taxon>
        <taxon>Streptomycetaceae</taxon>
        <taxon>Streptodolium</taxon>
    </lineage>
</organism>
<evidence type="ECO:0000313" key="2">
    <source>
        <dbReference type="EMBL" id="MEU8136805.1"/>
    </source>
</evidence>
<evidence type="ECO:0000313" key="3">
    <source>
        <dbReference type="Proteomes" id="UP001551482"/>
    </source>
</evidence>
<sequence length="52" mass="5785">MSPQHERNPLDGTPALYDLARHTLRDSREALASRARITTRLPPAPHDDSPSP</sequence>
<dbReference type="Proteomes" id="UP001551482">
    <property type="component" value="Unassembled WGS sequence"/>
</dbReference>